<sequence length="42" mass="4284">MARGTRASVGLVSTSQSTPTPESFPHTKIITTVTQVPAAGEA</sequence>
<feature type="compositionally biased region" description="Polar residues" evidence="1">
    <location>
        <begin position="11"/>
        <end position="21"/>
    </location>
</feature>
<organism evidence="2 3">
    <name type="scientific">Amycolatopsis camponoti</name>
    <dbReference type="NCBI Taxonomy" id="2606593"/>
    <lineage>
        <taxon>Bacteria</taxon>
        <taxon>Bacillati</taxon>
        <taxon>Actinomycetota</taxon>
        <taxon>Actinomycetes</taxon>
        <taxon>Pseudonocardiales</taxon>
        <taxon>Pseudonocardiaceae</taxon>
        <taxon>Amycolatopsis</taxon>
    </lineage>
</organism>
<evidence type="ECO:0000256" key="1">
    <source>
        <dbReference type="SAM" id="MobiDB-lite"/>
    </source>
</evidence>
<reference evidence="2 3" key="1">
    <citation type="submission" date="2019-09" db="EMBL/GenBank/DDBJ databases">
        <authorList>
            <person name="Leyn A S."/>
        </authorList>
    </citation>
    <scope>NUCLEOTIDE SEQUENCE [LARGE SCALE GENOMIC DNA]</scope>
    <source>
        <strain evidence="2">AA231_1</strain>
    </source>
</reference>
<proteinExistence type="predicted"/>
<protein>
    <submittedName>
        <fullName evidence="2">Uncharacterized protein</fullName>
    </submittedName>
</protein>
<dbReference type="AlphaFoldDB" id="A0A6I8M575"/>
<feature type="region of interest" description="Disordered" evidence="1">
    <location>
        <begin position="1"/>
        <end position="25"/>
    </location>
</feature>
<accession>A0A6I8M575</accession>
<name>A0A6I8M575_9PSEU</name>
<dbReference type="Proteomes" id="UP000399805">
    <property type="component" value="Unassembled WGS sequence"/>
</dbReference>
<dbReference type="EMBL" id="CABVGP010000003">
    <property type="protein sequence ID" value="VVJ23147.1"/>
    <property type="molecule type" value="Genomic_DNA"/>
</dbReference>
<gene>
    <name evidence="2" type="ORF">AA23TX_08048</name>
</gene>
<evidence type="ECO:0000313" key="2">
    <source>
        <dbReference type="EMBL" id="VVJ23147.1"/>
    </source>
</evidence>
<keyword evidence="3" id="KW-1185">Reference proteome</keyword>
<evidence type="ECO:0000313" key="3">
    <source>
        <dbReference type="Proteomes" id="UP000399805"/>
    </source>
</evidence>